<evidence type="ECO:0000313" key="5">
    <source>
        <dbReference type="Proteomes" id="UP000192610"/>
    </source>
</evidence>
<organism evidence="4 5">
    <name type="scientific">Niastella yeongjuensis</name>
    <dbReference type="NCBI Taxonomy" id="354355"/>
    <lineage>
        <taxon>Bacteria</taxon>
        <taxon>Pseudomonadati</taxon>
        <taxon>Bacteroidota</taxon>
        <taxon>Chitinophagia</taxon>
        <taxon>Chitinophagales</taxon>
        <taxon>Chitinophagaceae</taxon>
        <taxon>Niastella</taxon>
    </lineage>
</organism>
<dbReference type="Pfam" id="PF02397">
    <property type="entry name" value="Bac_transf"/>
    <property type="match status" value="1"/>
</dbReference>
<comment type="caution">
    <text evidence="4">The sequence shown here is derived from an EMBL/GenBank/DDBJ whole genome shotgun (WGS) entry which is preliminary data.</text>
</comment>
<evidence type="ECO:0000259" key="3">
    <source>
        <dbReference type="Pfam" id="PF02397"/>
    </source>
</evidence>
<sequence length="260" mass="30451">MKNHNTYAMIEQPENLVYKRVKFFTEKTPSLRLYLERKHGYFVAKRCFDIVTSLMVIALVLSWLLPVLMLLIKLDSRGPVFFKQKRVGFLGRVFWCYKLRTMYINREADIRQASEDDPRITRIGRFLRVTGLDEFPQFFNVLMGQMSIVGPRPHMNADCNKFADAVSGYKFRNLVKPGITGLAQIKGFRGPTKDFESIFHRYQFDAFYVRNANFWLDIRIVRKTIAQILGEVFARIFKSKSENTVSTEEWNSSSLKTIQN</sequence>
<dbReference type="PANTHER" id="PTHR30576:SF0">
    <property type="entry name" value="UNDECAPRENYL-PHOSPHATE N-ACETYLGALACTOSAMINYL 1-PHOSPHATE TRANSFERASE-RELATED"/>
    <property type="match status" value="1"/>
</dbReference>
<dbReference type="EMBL" id="LVXG01000023">
    <property type="protein sequence ID" value="OQP47192.1"/>
    <property type="molecule type" value="Genomic_DNA"/>
</dbReference>
<reference evidence="5" key="1">
    <citation type="submission" date="2016-04" db="EMBL/GenBank/DDBJ databases">
        <authorList>
            <person name="Chen L."/>
            <person name="Zhuang W."/>
            <person name="Wang G."/>
        </authorList>
    </citation>
    <scope>NUCLEOTIDE SEQUENCE [LARGE SCALE GENOMIC DNA]</scope>
    <source>
        <strain evidence="5">17621</strain>
    </source>
</reference>
<protein>
    <recommendedName>
        <fullName evidence="3">Bacterial sugar transferase domain-containing protein</fullName>
    </recommendedName>
</protein>
<dbReference type="InterPro" id="IPR003362">
    <property type="entry name" value="Bact_transf"/>
</dbReference>
<dbReference type="Proteomes" id="UP000192610">
    <property type="component" value="Unassembled WGS sequence"/>
</dbReference>
<accession>A0A1V9EMB8</accession>
<evidence type="ECO:0000256" key="2">
    <source>
        <dbReference type="SAM" id="Phobius"/>
    </source>
</evidence>
<comment type="similarity">
    <text evidence="1">Belongs to the bacterial sugar transferase family.</text>
</comment>
<keyword evidence="2" id="KW-1133">Transmembrane helix</keyword>
<name>A0A1V9EMB8_9BACT</name>
<keyword evidence="2" id="KW-0812">Transmembrane</keyword>
<evidence type="ECO:0000313" key="4">
    <source>
        <dbReference type="EMBL" id="OQP47192.1"/>
    </source>
</evidence>
<keyword evidence="5" id="KW-1185">Reference proteome</keyword>
<dbReference type="AlphaFoldDB" id="A0A1V9EMB8"/>
<dbReference type="STRING" id="354355.SAMN05660816_01366"/>
<proteinExistence type="inferred from homology"/>
<gene>
    <name evidence="4" type="ORF">A4H97_06700</name>
</gene>
<keyword evidence="2" id="KW-0472">Membrane</keyword>
<feature type="transmembrane region" description="Helical" evidence="2">
    <location>
        <begin position="50"/>
        <end position="72"/>
    </location>
</feature>
<dbReference type="GO" id="GO:0016780">
    <property type="term" value="F:phosphotransferase activity, for other substituted phosphate groups"/>
    <property type="evidence" value="ECO:0007669"/>
    <property type="project" value="TreeGrafter"/>
</dbReference>
<dbReference type="PANTHER" id="PTHR30576">
    <property type="entry name" value="COLANIC BIOSYNTHESIS UDP-GLUCOSE LIPID CARRIER TRANSFERASE"/>
    <property type="match status" value="1"/>
</dbReference>
<evidence type="ECO:0000256" key="1">
    <source>
        <dbReference type="ARBA" id="ARBA00006464"/>
    </source>
</evidence>
<feature type="domain" description="Bacterial sugar transferase" evidence="3">
    <location>
        <begin position="45"/>
        <end position="229"/>
    </location>
</feature>